<dbReference type="EMBL" id="WIXP02000002">
    <property type="protein sequence ID" value="KAF6214822.1"/>
    <property type="molecule type" value="Genomic_DNA"/>
</dbReference>
<dbReference type="GO" id="GO:0008380">
    <property type="term" value="P:RNA splicing"/>
    <property type="evidence" value="ECO:0007669"/>
    <property type="project" value="UniProtKB-KW"/>
</dbReference>
<evidence type="ECO:0000256" key="2">
    <source>
        <dbReference type="ARBA" id="ARBA00022664"/>
    </source>
</evidence>
<dbReference type="GO" id="GO:0006397">
    <property type="term" value="P:mRNA processing"/>
    <property type="evidence" value="ECO:0007669"/>
    <property type="project" value="UniProtKB-KW"/>
</dbReference>
<protein>
    <recommendedName>
        <fullName evidence="4">Pre-mRNA-splicing factor Syf1-like N-terminal HAT-repeats domain-containing protein</fullName>
    </recommendedName>
</protein>
<evidence type="ECO:0000313" key="5">
    <source>
        <dbReference type="EMBL" id="KAF6214822.1"/>
    </source>
</evidence>
<gene>
    <name evidence="5" type="ORF">GE061_009565</name>
</gene>
<dbReference type="OrthoDB" id="10067343at2759"/>
<keyword evidence="6" id="KW-1185">Reference proteome</keyword>
<name>A0A8S9Y0K2_APOLU</name>
<reference evidence="5" key="1">
    <citation type="journal article" date="2021" name="Mol. Ecol. Resour.">
        <title>Apolygus lucorum genome provides insights into omnivorousness and mesophyll feeding.</title>
        <authorList>
            <person name="Liu Y."/>
            <person name="Liu H."/>
            <person name="Wang H."/>
            <person name="Huang T."/>
            <person name="Liu B."/>
            <person name="Yang B."/>
            <person name="Yin L."/>
            <person name="Li B."/>
            <person name="Zhang Y."/>
            <person name="Zhang S."/>
            <person name="Jiang F."/>
            <person name="Zhang X."/>
            <person name="Ren Y."/>
            <person name="Wang B."/>
            <person name="Wang S."/>
            <person name="Lu Y."/>
            <person name="Wu K."/>
            <person name="Fan W."/>
            <person name="Wang G."/>
        </authorList>
    </citation>
    <scope>NUCLEOTIDE SEQUENCE</scope>
    <source>
        <strain evidence="5">12Hb</strain>
    </source>
</reference>
<proteinExistence type="inferred from homology"/>
<evidence type="ECO:0000259" key="4">
    <source>
        <dbReference type="Pfam" id="PF23233"/>
    </source>
</evidence>
<dbReference type="InterPro" id="IPR011990">
    <property type="entry name" value="TPR-like_helical_dom_sf"/>
</dbReference>
<keyword evidence="3" id="KW-0508">mRNA splicing</keyword>
<comment type="caution">
    <text evidence="5">The sequence shown here is derived from an EMBL/GenBank/DDBJ whole genome shotgun (WGS) entry which is preliminary data.</text>
</comment>
<dbReference type="SUPFAM" id="SSF48452">
    <property type="entry name" value="TPR-like"/>
    <property type="match status" value="1"/>
</dbReference>
<dbReference type="AlphaFoldDB" id="A0A8S9Y0K2"/>
<dbReference type="InterPro" id="IPR055433">
    <property type="entry name" value="HAT_Syf1-like_N"/>
</dbReference>
<sequence>MPVIREKDRKLRICLNEEDVPYEEEILRNPYSIKHWLRYIDFKKDAPKHGVNIIYERALKELPGRMERKEL</sequence>
<feature type="domain" description="Pre-mRNA-splicing factor Syf1-like N-terminal HAT-repeats" evidence="4">
    <location>
        <begin position="18"/>
        <end position="65"/>
    </location>
</feature>
<dbReference type="Proteomes" id="UP000466442">
    <property type="component" value="Unassembled WGS sequence"/>
</dbReference>
<accession>A0A8S9Y0K2</accession>
<evidence type="ECO:0000256" key="1">
    <source>
        <dbReference type="ARBA" id="ARBA00008644"/>
    </source>
</evidence>
<dbReference type="Pfam" id="PF23233">
    <property type="entry name" value="HAT_Syf1_CNRKL1_N"/>
    <property type="match status" value="1"/>
</dbReference>
<keyword evidence="2" id="KW-0507">mRNA processing</keyword>
<organism evidence="5 6">
    <name type="scientific">Apolygus lucorum</name>
    <name type="common">Small green plant bug</name>
    <name type="synonym">Lygocoris lucorum</name>
    <dbReference type="NCBI Taxonomy" id="248454"/>
    <lineage>
        <taxon>Eukaryota</taxon>
        <taxon>Metazoa</taxon>
        <taxon>Ecdysozoa</taxon>
        <taxon>Arthropoda</taxon>
        <taxon>Hexapoda</taxon>
        <taxon>Insecta</taxon>
        <taxon>Pterygota</taxon>
        <taxon>Neoptera</taxon>
        <taxon>Paraneoptera</taxon>
        <taxon>Hemiptera</taxon>
        <taxon>Heteroptera</taxon>
        <taxon>Panheteroptera</taxon>
        <taxon>Cimicomorpha</taxon>
        <taxon>Miridae</taxon>
        <taxon>Mirini</taxon>
        <taxon>Apolygus</taxon>
    </lineage>
</organism>
<evidence type="ECO:0000313" key="6">
    <source>
        <dbReference type="Proteomes" id="UP000466442"/>
    </source>
</evidence>
<evidence type="ECO:0000256" key="3">
    <source>
        <dbReference type="ARBA" id="ARBA00023187"/>
    </source>
</evidence>
<comment type="similarity">
    <text evidence="1">Belongs to the crooked-neck family.</text>
</comment>